<accession>A0ABZ3DZ40</accession>
<evidence type="ECO:0000313" key="2">
    <source>
        <dbReference type="Proteomes" id="UP001448498"/>
    </source>
</evidence>
<gene>
    <name evidence="1" type="ORF">OHZ10_35625</name>
</gene>
<dbReference type="EMBL" id="CP109823">
    <property type="protein sequence ID" value="XAE53964.1"/>
    <property type="molecule type" value="Genomic_DNA"/>
</dbReference>
<dbReference type="Proteomes" id="UP001448498">
    <property type="component" value="Chromosome 2"/>
</dbReference>
<name>A0ABZ3DZ40_9BURK</name>
<protein>
    <submittedName>
        <fullName evidence="1">Uncharacterized protein</fullName>
    </submittedName>
</protein>
<organism evidence="1 2">
    <name type="scientific">Burkholderia arboris</name>
    <dbReference type="NCBI Taxonomy" id="488730"/>
    <lineage>
        <taxon>Bacteria</taxon>
        <taxon>Pseudomonadati</taxon>
        <taxon>Pseudomonadota</taxon>
        <taxon>Betaproteobacteria</taxon>
        <taxon>Burkholderiales</taxon>
        <taxon>Burkholderiaceae</taxon>
        <taxon>Burkholderia</taxon>
        <taxon>Burkholderia cepacia complex</taxon>
    </lineage>
</organism>
<evidence type="ECO:0000313" key="1">
    <source>
        <dbReference type="EMBL" id="XAE53964.1"/>
    </source>
</evidence>
<dbReference type="RefSeq" id="WP_342706496.1">
    <property type="nucleotide sequence ID" value="NZ_CP109823.1"/>
</dbReference>
<reference evidence="1 2" key="1">
    <citation type="submission" date="2022-10" db="EMBL/GenBank/DDBJ databases">
        <title>Genomic of Burkholderia cepacia PN-1.</title>
        <authorList>
            <person name="Yang Y."/>
            <person name="Guan H."/>
            <person name="Huang J."/>
        </authorList>
    </citation>
    <scope>NUCLEOTIDE SEQUENCE [LARGE SCALE GENOMIC DNA]</scope>
    <source>
        <strain evidence="1 2">PN-1</strain>
    </source>
</reference>
<sequence>MSLELALPTIEPRSRAALAIHDGAEFTASIYAAHTVQRMIRAISKHSVAAPHKNVGKPMTFICRSKYLNKTGSCGKTFAFCPQRRAVT</sequence>
<keyword evidence="2" id="KW-1185">Reference proteome</keyword>
<proteinExistence type="predicted"/>